<dbReference type="GO" id="GO:0003723">
    <property type="term" value="F:RNA binding"/>
    <property type="evidence" value="ECO:0007669"/>
    <property type="project" value="UniProtKB-KW"/>
</dbReference>
<organism evidence="3 4">
    <name type="scientific">Protopolystoma xenopodis</name>
    <dbReference type="NCBI Taxonomy" id="117903"/>
    <lineage>
        <taxon>Eukaryota</taxon>
        <taxon>Metazoa</taxon>
        <taxon>Spiralia</taxon>
        <taxon>Lophotrochozoa</taxon>
        <taxon>Platyhelminthes</taxon>
        <taxon>Monogenea</taxon>
        <taxon>Polyopisthocotylea</taxon>
        <taxon>Polystomatidea</taxon>
        <taxon>Polystomatidae</taxon>
        <taxon>Protopolystoma</taxon>
    </lineage>
</organism>
<dbReference type="InterPro" id="IPR050666">
    <property type="entry name" value="ESRP"/>
</dbReference>
<keyword evidence="1" id="KW-0677">Repeat</keyword>
<keyword evidence="4" id="KW-1185">Reference proteome</keyword>
<gene>
    <name evidence="3" type="ORF">PXEA_LOCUS5227</name>
</gene>
<reference evidence="3" key="1">
    <citation type="submission" date="2018-11" db="EMBL/GenBank/DDBJ databases">
        <authorList>
            <consortium name="Pathogen Informatics"/>
        </authorList>
    </citation>
    <scope>NUCLEOTIDE SEQUENCE</scope>
</reference>
<name>A0A448WHI7_9PLAT</name>
<dbReference type="InterPro" id="IPR012677">
    <property type="entry name" value="Nucleotide-bd_a/b_plait_sf"/>
</dbReference>
<keyword evidence="2" id="KW-0694">RNA-binding</keyword>
<evidence type="ECO:0000313" key="4">
    <source>
        <dbReference type="Proteomes" id="UP000784294"/>
    </source>
</evidence>
<comment type="caution">
    <text evidence="3">The sequence shown here is derived from an EMBL/GenBank/DDBJ whole genome shotgun (WGS) entry which is preliminary data.</text>
</comment>
<protein>
    <recommendedName>
        <fullName evidence="5">RRM domain-containing protein</fullName>
    </recommendedName>
</protein>
<dbReference type="AlphaFoldDB" id="A0A448WHI7"/>
<dbReference type="InterPro" id="IPR035979">
    <property type="entry name" value="RBD_domain_sf"/>
</dbReference>
<accession>A0A448WHI7</accession>
<dbReference type="SUPFAM" id="SSF54928">
    <property type="entry name" value="RNA-binding domain, RBD"/>
    <property type="match status" value="1"/>
</dbReference>
<sequence>MPWQATDADIQSFFSGINIAPGGIALALSRIGRRNGEALIRLTDGDQRNLALRKHKHHMGQRYIEIYTALGRDFITVAGGK</sequence>
<evidence type="ECO:0000256" key="2">
    <source>
        <dbReference type="ARBA" id="ARBA00022884"/>
    </source>
</evidence>
<dbReference type="Gene3D" id="3.30.70.330">
    <property type="match status" value="1"/>
</dbReference>
<proteinExistence type="predicted"/>
<evidence type="ECO:0000313" key="3">
    <source>
        <dbReference type="EMBL" id="VEL11787.1"/>
    </source>
</evidence>
<evidence type="ECO:0008006" key="5">
    <source>
        <dbReference type="Google" id="ProtNLM"/>
    </source>
</evidence>
<dbReference type="OrthoDB" id="6274857at2759"/>
<dbReference type="PANTHER" id="PTHR13976">
    <property type="entry name" value="HETEROGENEOUS NUCLEAR RIBONUCLEOPROTEIN-RELATED"/>
    <property type="match status" value="1"/>
</dbReference>
<dbReference type="Proteomes" id="UP000784294">
    <property type="component" value="Unassembled WGS sequence"/>
</dbReference>
<dbReference type="EMBL" id="CAAALY010012844">
    <property type="protein sequence ID" value="VEL11787.1"/>
    <property type="molecule type" value="Genomic_DNA"/>
</dbReference>
<evidence type="ECO:0000256" key="1">
    <source>
        <dbReference type="ARBA" id="ARBA00022737"/>
    </source>
</evidence>